<feature type="transmembrane region" description="Helical" evidence="5">
    <location>
        <begin position="327"/>
        <end position="348"/>
    </location>
</feature>
<evidence type="ECO:0000256" key="1">
    <source>
        <dbReference type="ARBA" id="ARBA00004370"/>
    </source>
</evidence>
<dbReference type="SMART" id="SM00409">
    <property type="entry name" value="IG"/>
    <property type="match status" value="2"/>
</dbReference>
<dbReference type="InterPro" id="IPR003599">
    <property type="entry name" value="Ig_sub"/>
</dbReference>
<dbReference type="GO" id="GO:0005911">
    <property type="term" value="C:cell-cell junction"/>
    <property type="evidence" value="ECO:0007669"/>
    <property type="project" value="TreeGrafter"/>
</dbReference>
<dbReference type="Pfam" id="PF13927">
    <property type="entry name" value="Ig_3"/>
    <property type="match status" value="1"/>
</dbReference>
<keyword evidence="8" id="KW-1185">Reference proteome</keyword>
<keyword evidence="2" id="KW-0732">Signal</keyword>
<sequence>MLLCHPPELLGTTWVLLAALGAVHRAVAVGSWVLLPGLDNTHSDSMCWEFLNGTGPHPILQHEGGTHAPAIHAPYAGRAVFHPSNGSLLLEDVQQSDSGTYRVTVSSGDRRSLEIQLEVLQPVSHPQLRTSNLLARATGQVVCEVAEGRVDTITWKKDGQPLLPDRVPQLSSSRSVLYLRPAKKSDCGSYSCNASNGISWQETSLEVTIEGLSHRLKHTLRIAVIAVVFAAVSAWGLIIPVCQSEKLRISELGGAGPHFPCLAGESKEHCSENPQILGYPTASGWGWTASHPEEGVMAGTGFPGVTVVTPLCSGFLGGELWRWLSSYTCGLVCIACILDGTAGILWMWEEGPSVAVILPEITLSYLTVVTFLVATTVIFQPTDFSHLKCKKAQRTMGYAAPGAVVAVVLSSTFLIRSIYHRHGEQRSSRDRPKST</sequence>
<dbReference type="HOGENOM" id="CLU_1485216_0_0_1"/>
<keyword evidence="5" id="KW-0812">Transmembrane</keyword>
<name>H0Z4Q0_TAEGU</name>
<comment type="subcellular location">
    <subcellularLocation>
        <location evidence="1">Membrane</location>
    </subcellularLocation>
</comment>
<reference evidence="7" key="2">
    <citation type="submission" date="2025-08" db="UniProtKB">
        <authorList>
            <consortium name="Ensembl"/>
        </authorList>
    </citation>
    <scope>IDENTIFICATION</scope>
</reference>
<dbReference type="Proteomes" id="UP000007754">
    <property type="component" value="Chromosome 4A"/>
</dbReference>
<evidence type="ECO:0000313" key="7">
    <source>
        <dbReference type="Ensembl" id="ENSTGUP00000005545.2"/>
    </source>
</evidence>
<dbReference type="AlphaFoldDB" id="H0Z4Q0"/>
<dbReference type="Ensembl" id="ENSTGUT00000005600.2">
    <property type="protein sequence ID" value="ENSTGUP00000005545.2"/>
    <property type="gene ID" value="ENSTGUG00000005395.2"/>
</dbReference>
<dbReference type="PANTHER" id="PTHR12080">
    <property type="entry name" value="SIGNALING LYMPHOCYTIC ACTIVATION MOLECULE"/>
    <property type="match status" value="1"/>
</dbReference>
<reference evidence="7 8" key="1">
    <citation type="journal article" date="2010" name="Nature">
        <title>The genome of a songbird.</title>
        <authorList>
            <person name="Warren W.C."/>
            <person name="Clayton D.F."/>
            <person name="Ellegren H."/>
            <person name="Arnold A.P."/>
            <person name="Hillier L.W."/>
            <person name="Kunstner A."/>
            <person name="Searle S."/>
            <person name="White S."/>
            <person name="Vilella A.J."/>
            <person name="Fairley S."/>
            <person name="Heger A."/>
            <person name="Kong L."/>
            <person name="Ponting C.P."/>
            <person name="Jarvis E.D."/>
            <person name="Mello C.V."/>
            <person name="Minx P."/>
            <person name="Lovell P."/>
            <person name="Velho T.A."/>
            <person name="Ferris M."/>
            <person name="Balakrishnan C.N."/>
            <person name="Sinha S."/>
            <person name="Blatti C."/>
            <person name="London S.E."/>
            <person name="Li Y."/>
            <person name="Lin Y.C."/>
            <person name="George J."/>
            <person name="Sweedler J."/>
            <person name="Southey B."/>
            <person name="Gunaratne P."/>
            <person name="Watson M."/>
            <person name="Nam K."/>
            <person name="Backstrom N."/>
            <person name="Smeds L."/>
            <person name="Nabholz B."/>
            <person name="Itoh Y."/>
            <person name="Whitney O."/>
            <person name="Pfenning A.R."/>
            <person name="Howard J."/>
            <person name="Volker M."/>
            <person name="Skinner B.M."/>
            <person name="Griffin D.K."/>
            <person name="Ye L."/>
            <person name="McLaren W.M."/>
            <person name="Flicek P."/>
            <person name="Quesada V."/>
            <person name="Velasco G."/>
            <person name="Lopez-Otin C."/>
            <person name="Puente X.S."/>
            <person name="Olender T."/>
            <person name="Lancet D."/>
            <person name="Smit A.F."/>
            <person name="Hubley R."/>
            <person name="Konkel M.K."/>
            <person name="Walker J.A."/>
            <person name="Batzer M.A."/>
            <person name="Gu W."/>
            <person name="Pollock D.D."/>
            <person name="Chen L."/>
            <person name="Cheng Z."/>
            <person name="Eichler E.E."/>
            <person name="Stapley J."/>
            <person name="Slate J."/>
            <person name="Ekblom R."/>
            <person name="Birkhead T."/>
            <person name="Burke T."/>
            <person name="Burt D."/>
            <person name="Scharff C."/>
            <person name="Adam I."/>
            <person name="Richard H."/>
            <person name="Sultan M."/>
            <person name="Soldatov A."/>
            <person name="Lehrach H."/>
            <person name="Edwards S.V."/>
            <person name="Yang S.P."/>
            <person name="Li X."/>
            <person name="Graves T."/>
            <person name="Fulton L."/>
            <person name="Nelson J."/>
            <person name="Chinwalla A."/>
            <person name="Hou S."/>
            <person name="Mardis E.R."/>
            <person name="Wilson R.K."/>
        </authorList>
    </citation>
    <scope>NUCLEOTIDE SEQUENCE [LARGE SCALE GENOMIC DNA]</scope>
</reference>
<evidence type="ECO:0000256" key="3">
    <source>
        <dbReference type="ARBA" id="ARBA00023136"/>
    </source>
</evidence>
<keyword evidence="4" id="KW-0325">Glycoprotein</keyword>
<keyword evidence="3 5" id="KW-0472">Membrane</keyword>
<dbReference type="OMA" id="NASMSEY"/>
<evidence type="ECO:0000256" key="5">
    <source>
        <dbReference type="SAM" id="Phobius"/>
    </source>
</evidence>
<dbReference type="InterPro" id="IPR036179">
    <property type="entry name" value="Ig-like_dom_sf"/>
</dbReference>
<evidence type="ECO:0000256" key="4">
    <source>
        <dbReference type="ARBA" id="ARBA00023180"/>
    </source>
</evidence>
<dbReference type="InParanoid" id="H0Z4Q0"/>
<dbReference type="InterPro" id="IPR015631">
    <property type="entry name" value="CD2/SLAM_rcpt"/>
</dbReference>
<dbReference type="PROSITE" id="PS50835">
    <property type="entry name" value="IG_LIKE"/>
    <property type="match status" value="1"/>
</dbReference>
<evidence type="ECO:0000313" key="8">
    <source>
        <dbReference type="Proteomes" id="UP000007754"/>
    </source>
</evidence>
<keyword evidence="5" id="KW-1133">Transmembrane helix</keyword>
<dbReference type="PANTHER" id="PTHR12080:SF59">
    <property type="entry name" value="HEPATIC AND GLIAL CELL ADHESION MOLECULE"/>
    <property type="match status" value="1"/>
</dbReference>
<feature type="domain" description="Ig-like" evidence="6">
    <location>
        <begin position="126"/>
        <end position="208"/>
    </location>
</feature>
<dbReference type="GeneTree" id="ENSGT00940000159186"/>
<feature type="transmembrane region" description="Helical" evidence="5">
    <location>
        <begin position="398"/>
        <end position="419"/>
    </location>
</feature>
<proteinExistence type="predicted"/>
<evidence type="ECO:0000256" key="2">
    <source>
        <dbReference type="ARBA" id="ARBA00022729"/>
    </source>
</evidence>
<dbReference type="InterPro" id="IPR013783">
    <property type="entry name" value="Ig-like_fold"/>
</dbReference>
<feature type="transmembrane region" description="Helical" evidence="5">
    <location>
        <begin position="222"/>
        <end position="242"/>
    </location>
</feature>
<organism evidence="7 8">
    <name type="scientific">Taeniopygia guttata</name>
    <name type="common">Zebra finch</name>
    <name type="synonym">Poephila guttata</name>
    <dbReference type="NCBI Taxonomy" id="59729"/>
    <lineage>
        <taxon>Eukaryota</taxon>
        <taxon>Metazoa</taxon>
        <taxon>Chordata</taxon>
        <taxon>Craniata</taxon>
        <taxon>Vertebrata</taxon>
        <taxon>Euteleostomi</taxon>
        <taxon>Archelosauria</taxon>
        <taxon>Archosauria</taxon>
        <taxon>Dinosauria</taxon>
        <taxon>Saurischia</taxon>
        <taxon>Theropoda</taxon>
        <taxon>Coelurosauria</taxon>
        <taxon>Aves</taxon>
        <taxon>Neognathae</taxon>
        <taxon>Neoaves</taxon>
        <taxon>Telluraves</taxon>
        <taxon>Australaves</taxon>
        <taxon>Passeriformes</taxon>
        <taxon>Passeroidea</taxon>
        <taxon>Estrildidae</taxon>
        <taxon>Estrildinae</taxon>
        <taxon>Taeniopygia</taxon>
    </lineage>
</organism>
<protein>
    <recommendedName>
        <fullName evidence="6">Ig-like domain-containing protein</fullName>
    </recommendedName>
</protein>
<feature type="transmembrane region" description="Helical" evidence="5">
    <location>
        <begin position="354"/>
        <end position="378"/>
    </location>
</feature>
<dbReference type="Gene3D" id="2.60.40.10">
    <property type="entry name" value="Immunoglobulins"/>
    <property type="match status" value="2"/>
</dbReference>
<dbReference type="SUPFAM" id="SSF48726">
    <property type="entry name" value="Immunoglobulin"/>
    <property type="match status" value="2"/>
</dbReference>
<evidence type="ECO:0000259" key="6">
    <source>
        <dbReference type="PROSITE" id="PS50835"/>
    </source>
</evidence>
<accession>H0Z4Q0</accession>
<dbReference type="GO" id="GO:0016020">
    <property type="term" value="C:membrane"/>
    <property type="evidence" value="ECO:0007669"/>
    <property type="project" value="UniProtKB-SubCell"/>
</dbReference>
<dbReference type="CDD" id="cd00096">
    <property type="entry name" value="Ig"/>
    <property type="match status" value="1"/>
</dbReference>
<dbReference type="InterPro" id="IPR007110">
    <property type="entry name" value="Ig-like_dom"/>
</dbReference>
<reference evidence="7" key="3">
    <citation type="submission" date="2025-09" db="UniProtKB">
        <authorList>
            <consortium name="Ensembl"/>
        </authorList>
    </citation>
    <scope>IDENTIFICATION</scope>
</reference>